<dbReference type="STRING" id="106549.A0A540NHY2"/>
<keyword evidence="3" id="KW-1185">Reference proteome</keyword>
<dbReference type="Pfam" id="PF08311">
    <property type="entry name" value="Mad3_BUB1_I"/>
    <property type="match status" value="1"/>
</dbReference>
<organism evidence="2 3">
    <name type="scientific">Malus baccata</name>
    <name type="common">Siberian crab apple</name>
    <name type="synonym">Pyrus baccata</name>
    <dbReference type="NCBI Taxonomy" id="106549"/>
    <lineage>
        <taxon>Eukaryota</taxon>
        <taxon>Viridiplantae</taxon>
        <taxon>Streptophyta</taxon>
        <taxon>Embryophyta</taxon>
        <taxon>Tracheophyta</taxon>
        <taxon>Spermatophyta</taxon>
        <taxon>Magnoliopsida</taxon>
        <taxon>eudicotyledons</taxon>
        <taxon>Gunneridae</taxon>
        <taxon>Pentapetalae</taxon>
        <taxon>rosids</taxon>
        <taxon>fabids</taxon>
        <taxon>Rosales</taxon>
        <taxon>Rosaceae</taxon>
        <taxon>Amygdaloideae</taxon>
        <taxon>Maleae</taxon>
        <taxon>Malus</taxon>
    </lineage>
</organism>
<dbReference type="PANTHER" id="PTHR14030:SF4">
    <property type="entry name" value="BUB1 KINASE, ISOFORM A-RELATED"/>
    <property type="match status" value="1"/>
</dbReference>
<accession>A0A540NHY2</accession>
<comment type="caution">
    <text evidence="2">The sequence shown here is derived from an EMBL/GenBank/DDBJ whole genome shotgun (WGS) entry which is preliminary data.</text>
</comment>
<feature type="domain" description="BUB1 N-terminal" evidence="1">
    <location>
        <begin position="5"/>
        <end position="52"/>
    </location>
</feature>
<evidence type="ECO:0000313" key="2">
    <source>
        <dbReference type="EMBL" id="TQE10657.1"/>
    </source>
</evidence>
<protein>
    <recommendedName>
        <fullName evidence="1">BUB1 N-terminal domain-containing protein</fullName>
    </recommendedName>
</protein>
<dbReference type="EMBL" id="VIEB01000038">
    <property type="protein sequence ID" value="TQE10657.1"/>
    <property type="molecule type" value="Genomic_DNA"/>
</dbReference>
<dbReference type="GO" id="GO:0032991">
    <property type="term" value="C:protein-containing complex"/>
    <property type="evidence" value="ECO:0007669"/>
    <property type="project" value="UniProtKB-ARBA"/>
</dbReference>
<evidence type="ECO:0000259" key="1">
    <source>
        <dbReference type="Pfam" id="PF08311"/>
    </source>
</evidence>
<dbReference type="GO" id="GO:0007094">
    <property type="term" value="P:mitotic spindle assembly checkpoint signaling"/>
    <property type="evidence" value="ECO:0007669"/>
    <property type="project" value="InterPro"/>
</dbReference>
<dbReference type="InterPro" id="IPR013212">
    <property type="entry name" value="Mad3/Bub1_I"/>
</dbReference>
<proteinExistence type="predicted"/>
<evidence type="ECO:0000313" key="3">
    <source>
        <dbReference type="Proteomes" id="UP000315295"/>
    </source>
</evidence>
<dbReference type="Gene3D" id="1.25.40.430">
    <property type="match status" value="1"/>
</dbReference>
<reference evidence="2 3" key="1">
    <citation type="journal article" date="2019" name="G3 (Bethesda)">
        <title>Sequencing of a Wild Apple (Malus baccata) Genome Unravels the Differences Between Cultivated and Wild Apple Species Regarding Disease Resistance and Cold Tolerance.</title>
        <authorList>
            <person name="Chen X."/>
        </authorList>
    </citation>
    <scope>NUCLEOTIDE SEQUENCE [LARGE SCALE GENOMIC DNA]</scope>
    <source>
        <strain evidence="3">cv. Shandingzi</strain>
        <tissue evidence="2">Leaves</tissue>
    </source>
</reference>
<dbReference type="GO" id="GO:0004672">
    <property type="term" value="F:protein kinase activity"/>
    <property type="evidence" value="ECO:0007669"/>
    <property type="project" value="TreeGrafter"/>
</dbReference>
<dbReference type="InterPro" id="IPR015661">
    <property type="entry name" value="Bub1/Mad3"/>
</dbReference>
<gene>
    <name evidence="2" type="ORF">C1H46_003770</name>
</gene>
<dbReference type="Proteomes" id="UP000315295">
    <property type="component" value="Unassembled WGS sequence"/>
</dbReference>
<dbReference type="AlphaFoldDB" id="A0A540NHY2"/>
<dbReference type="PANTHER" id="PTHR14030">
    <property type="entry name" value="MITOTIC CHECKPOINT SERINE/THREONINE-PROTEIN KINASE BUB1"/>
    <property type="match status" value="1"/>
</dbReference>
<sequence length="75" mass="8778">MERKDSGSDLTKLLSNCITAFKDNAQYRDDIRFLKIWFLYMDTSEDFESVFSRNVAQGDLCWPILGLLHQNKLKS</sequence>
<name>A0A540NHY2_MALBA</name>
<dbReference type="GO" id="GO:0051754">
    <property type="term" value="P:meiotic sister chromatid cohesion, centromeric"/>
    <property type="evidence" value="ECO:0007669"/>
    <property type="project" value="TreeGrafter"/>
</dbReference>